<feature type="transmembrane region" description="Helical" evidence="1">
    <location>
        <begin position="47"/>
        <end position="71"/>
    </location>
</feature>
<keyword evidence="1" id="KW-1133">Transmembrane helix</keyword>
<keyword evidence="1" id="KW-0812">Transmembrane</keyword>
<proteinExistence type="predicted"/>
<keyword evidence="1" id="KW-0472">Membrane</keyword>
<dbReference type="EMBL" id="JAVHJL010000006">
    <property type="protein sequence ID" value="KAK6501380.1"/>
    <property type="molecule type" value="Genomic_DNA"/>
</dbReference>
<protein>
    <recommendedName>
        <fullName evidence="4">Copper transporter</fullName>
    </recommendedName>
</protein>
<evidence type="ECO:0008006" key="4">
    <source>
        <dbReference type="Google" id="ProtNLM"/>
    </source>
</evidence>
<evidence type="ECO:0000313" key="2">
    <source>
        <dbReference type="EMBL" id="KAK6501380.1"/>
    </source>
</evidence>
<evidence type="ECO:0000313" key="3">
    <source>
        <dbReference type="Proteomes" id="UP001370758"/>
    </source>
</evidence>
<gene>
    <name evidence="2" type="ORF">TWF481_009220</name>
</gene>
<dbReference type="AlphaFoldDB" id="A0AAV9W4U9"/>
<organism evidence="2 3">
    <name type="scientific">Arthrobotrys musiformis</name>
    <dbReference type="NCBI Taxonomy" id="47236"/>
    <lineage>
        <taxon>Eukaryota</taxon>
        <taxon>Fungi</taxon>
        <taxon>Dikarya</taxon>
        <taxon>Ascomycota</taxon>
        <taxon>Pezizomycotina</taxon>
        <taxon>Orbiliomycetes</taxon>
        <taxon>Orbiliales</taxon>
        <taxon>Orbiliaceae</taxon>
        <taxon>Arthrobotrys</taxon>
    </lineage>
</organism>
<evidence type="ECO:0000256" key="1">
    <source>
        <dbReference type="SAM" id="Phobius"/>
    </source>
</evidence>
<accession>A0AAV9W4U9</accession>
<reference evidence="2 3" key="1">
    <citation type="submission" date="2023-08" db="EMBL/GenBank/DDBJ databases">
        <authorList>
            <person name="Palmer J.M."/>
        </authorList>
    </citation>
    <scope>NUCLEOTIDE SEQUENCE [LARGE SCALE GENOMIC DNA]</scope>
    <source>
        <strain evidence="2 3">TWF481</strain>
    </source>
</reference>
<keyword evidence="3" id="KW-1185">Reference proteome</keyword>
<dbReference type="Proteomes" id="UP001370758">
    <property type="component" value="Unassembled WGS sequence"/>
</dbReference>
<sequence length="92" mass="10945">MYNGNLRFWDYINPLNWSIGWYPMWMQEVFTLRQQAEQLYNDDGSDWLQMMVSMFTFWLGGIMCSLLVWTMSRSLMATGQRVMEGHGHPLPV</sequence>
<name>A0AAV9W4U9_9PEZI</name>
<comment type="caution">
    <text evidence="2">The sequence shown here is derived from an EMBL/GenBank/DDBJ whole genome shotgun (WGS) entry which is preliminary data.</text>
</comment>